<dbReference type="RefSeq" id="WP_066416357.1">
    <property type="nucleotide sequence ID" value="NZ_CP018866.1"/>
</dbReference>
<keyword evidence="1" id="KW-0560">Oxidoreductase</keyword>
<dbReference type="PANTHER" id="PTHR43539:SF78">
    <property type="entry name" value="FLAVIN-CONTAINING MONOOXYGENASE"/>
    <property type="match status" value="1"/>
</dbReference>
<dbReference type="InterPro" id="IPR000960">
    <property type="entry name" value="Flavin_mOase"/>
</dbReference>
<dbReference type="GO" id="GO:0050661">
    <property type="term" value="F:NADP binding"/>
    <property type="evidence" value="ECO:0007669"/>
    <property type="project" value="InterPro"/>
</dbReference>
<dbReference type="GO" id="GO:0050660">
    <property type="term" value="F:flavin adenine dinucleotide binding"/>
    <property type="evidence" value="ECO:0007669"/>
    <property type="project" value="InterPro"/>
</dbReference>
<dbReference type="SUPFAM" id="SSF51905">
    <property type="entry name" value="FAD/NAD(P)-binding domain"/>
    <property type="match status" value="2"/>
</dbReference>
<evidence type="ECO:0000313" key="2">
    <source>
        <dbReference type="EMBL" id="AST90142.1"/>
    </source>
</evidence>
<gene>
    <name evidence="2" type="ORF">BC6307_02015</name>
</gene>
<protein>
    <submittedName>
        <fullName evidence="2">Oxidoreductase</fullName>
    </submittedName>
</protein>
<dbReference type="GO" id="GO:0004497">
    <property type="term" value="F:monooxygenase activity"/>
    <property type="evidence" value="ECO:0007669"/>
    <property type="project" value="TreeGrafter"/>
</dbReference>
<dbReference type="AlphaFoldDB" id="A0A223KL04"/>
<dbReference type="KEGG" id="bcoh:BC6307_02015"/>
<dbReference type="STRING" id="1314751.GCA_001591425_02398"/>
<reference evidence="2 3" key="1">
    <citation type="submission" date="2016-12" db="EMBL/GenBank/DDBJ databases">
        <title>The whole genome sequencing and assembly of Bacillus cohnii DSM 6307T strain.</title>
        <authorList>
            <person name="Lee Y.-J."/>
            <person name="Yi H."/>
            <person name="Bahn Y.-S."/>
            <person name="Kim J.F."/>
            <person name="Lee D.-W."/>
        </authorList>
    </citation>
    <scope>NUCLEOTIDE SEQUENCE [LARGE SCALE GENOMIC DNA]</scope>
    <source>
        <strain evidence="2 3">DSM 6307</strain>
    </source>
</reference>
<keyword evidence="3" id="KW-1185">Reference proteome</keyword>
<proteinExistence type="predicted"/>
<dbReference type="PIRSF" id="PIRSF000332">
    <property type="entry name" value="FMO"/>
    <property type="match status" value="1"/>
</dbReference>
<dbReference type="InterPro" id="IPR036188">
    <property type="entry name" value="FAD/NAD-bd_sf"/>
</dbReference>
<dbReference type="Proteomes" id="UP000215224">
    <property type="component" value="Chromosome"/>
</dbReference>
<organism evidence="2 3">
    <name type="scientific">Sutcliffiella cohnii</name>
    <dbReference type="NCBI Taxonomy" id="33932"/>
    <lineage>
        <taxon>Bacteria</taxon>
        <taxon>Bacillati</taxon>
        <taxon>Bacillota</taxon>
        <taxon>Bacilli</taxon>
        <taxon>Bacillales</taxon>
        <taxon>Bacillaceae</taxon>
        <taxon>Sutcliffiella</taxon>
    </lineage>
</organism>
<evidence type="ECO:0000256" key="1">
    <source>
        <dbReference type="ARBA" id="ARBA00023002"/>
    </source>
</evidence>
<name>A0A223KL04_9BACI</name>
<dbReference type="PANTHER" id="PTHR43539">
    <property type="entry name" value="FLAVIN-BINDING MONOOXYGENASE-LIKE PROTEIN (AFU_ORTHOLOGUE AFUA_4G09220)"/>
    <property type="match status" value="1"/>
</dbReference>
<accession>A0A223KL04</accession>
<evidence type="ECO:0000313" key="3">
    <source>
        <dbReference type="Proteomes" id="UP000215224"/>
    </source>
</evidence>
<dbReference type="EMBL" id="CP018866">
    <property type="protein sequence ID" value="AST90142.1"/>
    <property type="molecule type" value="Genomic_DNA"/>
</dbReference>
<sequence>MNDYDVVIIGGGQAGLAMGYYLKQQQFSFILLDKNDRIGDSWRQRYDSLVLFTPRKYSSLPGLAMEGVENDFPTKEDMATYLENYVNHFELPVKGNTEVKKLRKQDGAFHIETNNGVLRCKQVIVATGAFQKSYIPVVSNSENQPLYQLHSSQYRSPKNIPGNSVLVVGGGNSGAQIAVELSKEKNVTIAIGHPIKFLPLHLFGKSIFSLLDKLGLLYAGVDTWKGKWFQKQSDPIFGKELKTLLKNKKVLIKPKVVSVTGNEVLFEDDSKEVFDSIIWSTGFVPSYDWIHIDGVLSVEQKPTHTRGVTEVKGLYFLGLPWQYQRGSALICGVGRDAEYLVSFIVSLQGSN</sequence>
<dbReference type="InterPro" id="IPR050982">
    <property type="entry name" value="Auxin_biosynth/cation_transpt"/>
</dbReference>
<dbReference type="Pfam" id="PF13738">
    <property type="entry name" value="Pyr_redox_3"/>
    <property type="match status" value="1"/>
</dbReference>
<dbReference type="Gene3D" id="3.50.50.60">
    <property type="entry name" value="FAD/NAD(P)-binding domain"/>
    <property type="match status" value="1"/>
</dbReference>
<dbReference type="PRINTS" id="PR00469">
    <property type="entry name" value="PNDRDTASEII"/>
</dbReference>
<dbReference type="PRINTS" id="PR00368">
    <property type="entry name" value="FADPNR"/>
</dbReference>